<dbReference type="InterPro" id="IPR011990">
    <property type="entry name" value="TPR-like_helical_dom_sf"/>
</dbReference>
<comment type="caution">
    <text evidence="1">The sequence shown here is derived from an EMBL/GenBank/DDBJ whole genome shotgun (WGS) entry which is preliminary data.</text>
</comment>
<accession>A0A7J0BW41</accession>
<dbReference type="EMBL" id="BLVP01000010">
    <property type="protein sequence ID" value="GFM37930.1"/>
    <property type="molecule type" value="Genomic_DNA"/>
</dbReference>
<evidence type="ECO:0000313" key="2">
    <source>
        <dbReference type="Proteomes" id="UP000503820"/>
    </source>
</evidence>
<sequence length="261" mass="29142">MADDQGQQNTLEILLKNFKPAGFFSSAGKSTTHQSKSAVNQRQILWAVRTLASGAVEVVPLVGGMPAPTSMRLAKKVERPRFAEQFWPEPDMYVRDAMHTFAGKPELAEYPQTVADTTRRYLPLVLVYLATGQRDKAETIIDFLVQHGVPLCEKQKKLLNRVAVELRRAGDTEGALGCYASIRKYYGEDEHLHFNIARTLWDTKRFAECLEHLDKCLAINPNLTVARQFRDKLAAILAKGGKTPKTPKTPIVVDNSFSITG</sequence>
<gene>
    <name evidence="1" type="ORF">DSM19430T_26140</name>
</gene>
<evidence type="ECO:0008006" key="3">
    <source>
        <dbReference type="Google" id="ProtNLM"/>
    </source>
</evidence>
<dbReference type="Gene3D" id="1.25.40.10">
    <property type="entry name" value="Tetratricopeptide repeat domain"/>
    <property type="match status" value="1"/>
</dbReference>
<keyword evidence="2" id="KW-1185">Reference proteome</keyword>
<dbReference type="AlphaFoldDB" id="A0A7J0BW41"/>
<dbReference type="RefSeq" id="WP_174410544.1">
    <property type="nucleotide sequence ID" value="NZ_BLVP01000010.1"/>
</dbReference>
<dbReference type="Proteomes" id="UP000503820">
    <property type="component" value="Unassembled WGS sequence"/>
</dbReference>
<dbReference type="SUPFAM" id="SSF48452">
    <property type="entry name" value="TPR-like"/>
    <property type="match status" value="1"/>
</dbReference>
<name>A0A7J0BW41_9BACT</name>
<organism evidence="1 2">
    <name type="scientific">Desulfovibrio psychrotolerans</name>
    <dbReference type="NCBI Taxonomy" id="415242"/>
    <lineage>
        <taxon>Bacteria</taxon>
        <taxon>Pseudomonadati</taxon>
        <taxon>Thermodesulfobacteriota</taxon>
        <taxon>Desulfovibrionia</taxon>
        <taxon>Desulfovibrionales</taxon>
        <taxon>Desulfovibrionaceae</taxon>
        <taxon>Desulfovibrio</taxon>
    </lineage>
</organism>
<reference evidence="1 2" key="1">
    <citation type="submission" date="2020-05" db="EMBL/GenBank/DDBJ databases">
        <title>Draft genome sequence of Desulfovibrio psychrotolerans JS1T.</title>
        <authorList>
            <person name="Ueno A."/>
            <person name="Tamazawa S."/>
            <person name="Tamamura S."/>
            <person name="Murakami T."/>
            <person name="Kiyama T."/>
            <person name="Inomata H."/>
            <person name="Amano Y."/>
            <person name="Miyakawa K."/>
            <person name="Tamaki H."/>
            <person name="Naganuma T."/>
            <person name="Kaneko K."/>
        </authorList>
    </citation>
    <scope>NUCLEOTIDE SEQUENCE [LARGE SCALE GENOMIC DNA]</scope>
    <source>
        <strain evidence="1 2">JS1</strain>
    </source>
</reference>
<evidence type="ECO:0000313" key="1">
    <source>
        <dbReference type="EMBL" id="GFM37930.1"/>
    </source>
</evidence>
<proteinExistence type="predicted"/>
<protein>
    <recommendedName>
        <fullName evidence="3">Tetratricopeptide repeat protein</fullName>
    </recommendedName>
</protein>